<gene>
    <name evidence="1" type="ORF">MSAN_00046000</name>
</gene>
<name>A0A8H6ZG73_9AGAR</name>
<evidence type="ECO:0000313" key="2">
    <source>
        <dbReference type="Proteomes" id="UP000623467"/>
    </source>
</evidence>
<protein>
    <submittedName>
        <fullName evidence="1">Uncharacterized protein</fullName>
    </submittedName>
</protein>
<reference evidence="1" key="1">
    <citation type="submission" date="2020-05" db="EMBL/GenBank/DDBJ databases">
        <title>Mycena genomes resolve the evolution of fungal bioluminescence.</title>
        <authorList>
            <person name="Tsai I.J."/>
        </authorList>
    </citation>
    <scope>NUCLEOTIDE SEQUENCE</scope>
    <source>
        <strain evidence="1">160909Yilan</strain>
    </source>
</reference>
<comment type="caution">
    <text evidence="1">The sequence shown here is derived from an EMBL/GenBank/DDBJ whole genome shotgun (WGS) entry which is preliminary data.</text>
</comment>
<dbReference type="OrthoDB" id="3197787at2759"/>
<dbReference type="Proteomes" id="UP000623467">
    <property type="component" value="Unassembled WGS sequence"/>
</dbReference>
<organism evidence="1 2">
    <name type="scientific">Mycena sanguinolenta</name>
    <dbReference type="NCBI Taxonomy" id="230812"/>
    <lineage>
        <taxon>Eukaryota</taxon>
        <taxon>Fungi</taxon>
        <taxon>Dikarya</taxon>
        <taxon>Basidiomycota</taxon>
        <taxon>Agaricomycotina</taxon>
        <taxon>Agaricomycetes</taxon>
        <taxon>Agaricomycetidae</taxon>
        <taxon>Agaricales</taxon>
        <taxon>Marasmiineae</taxon>
        <taxon>Mycenaceae</taxon>
        <taxon>Mycena</taxon>
    </lineage>
</organism>
<proteinExistence type="predicted"/>
<dbReference type="AlphaFoldDB" id="A0A8H6ZG73"/>
<keyword evidence="2" id="KW-1185">Reference proteome</keyword>
<dbReference type="EMBL" id="JACAZH010000001">
    <property type="protein sequence ID" value="KAF7376306.1"/>
    <property type="molecule type" value="Genomic_DNA"/>
</dbReference>
<evidence type="ECO:0000313" key="1">
    <source>
        <dbReference type="EMBL" id="KAF7376306.1"/>
    </source>
</evidence>
<accession>A0A8H6ZG73</accession>
<sequence>MAGSPSRPRPPSLRLDHLGINPADLVGKVLKSAHRSEKHPSITLAFDDNTRVQIMVDGYDPVHKGVPKELEMTPSLSDLFANDGAVDLTVTDCALITLSDKAFARPTNDQWDQKHLGIAFKFAGENASEAGSGWHCVWAILQDHDATTGECVFRTYDDVYLEHLQRSPRKPKHRARRKSGFAPIPSIPCAIEGTPCLAHPLYPSTQSPCCFPALHVSCSRSINLCATSVCLSTRYRSTLPRYHRLPDPPSIHIHMHMHHPSASRNNCTVVSRLIHLVLYLYLLTPNPLPSPHPPIHRVSVNVIKSGLIKPKPLCDSSAPSPSQSQYS</sequence>